<dbReference type="InterPro" id="IPR036390">
    <property type="entry name" value="WH_DNA-bd_sf"/>
</dbReference>
<dbReference type="Proteomes" id="UP000184363">
    <property type="component" value="Unassembled WGS sequence"/>
</dbReference>
<sequence length="160" mass="17374">MVVHHRVAELELSLLALFAGWVMADELQRRLVAEGLPDLRFSDAVVIQHVLAEPLSITELARRMGVTQQAASKTVADMERRGLLVRAPVPGDARARRLQLTGTGEAAVAAARRLRARLDAELADAYGAERLADARALLAEVIDRFGGTAAIRARRVRPPA</sequence>
<dbReference type="EMBL" id="FRAP01000003">
    <property type="protein sequence ID" value="SHK17139.1"/>
    <property type="molecule type" value="Genomic_DNA"/>
</dbReference>
<dbReference type="OrthoDB" id="9807800at2"/>
<dbReference type="GO" id="GO:0006950">
    <property type="term" value="P:response to stress"/>
    <property type="evidence" value="ECO:0007669"/>
    <property type="project" value="TreeGrafter"/>
</dbReference>
<dbReference type="Gene3D" id="1.10.10.10">
    <property type="entry name" value="Winged helix-like DNA-binding domain superfamily/Winged helix DNA-binding domain"/>
    <property type="match status" value="1"/>
</dbReference>
<reference evidence="2 3" key="1">
    <citation type="submission" date="2016-11" db="EMBL/GenBank/DDBJ databases">
        <authorList>
            <person name="Jaros S."/>
            <person name="Januszkiewicz K."/>
            <person name="Wedrychowicz H."/>
        </authorList>
    </citation>
    <scope>NUCLEOTIDE SEQUENCE [LARGE SCALE GENOMIC DNA]</scope>
    <source>
        <strain evidence="2 3">DSM 43832</strain>
    </source>
</reference>
<feature type="domain" description="HTH marR-type" evidence="1">
    <location>
        <begin position="7"/>
        <end position="143"/>
    </location>
</feature>
<dbReference type="STRING" id="1848.SAMN05443637_103196"/>
<dbReference type="AlphaFoldDB" id="A0A1M6QA34"/>
<dbReference type="InterPro" id="IPR039422">
    <property type="entry name" value="MarR/SlyA-like"/>
</dbReference>
<evidence type="ECO:0000313" key="2">
    <source>
        <dbReference type="EMBL" id="SHK17139.1"/>
    </source>
</evidence>
<evidence type="ECO:0000313" key="3">
    <source>
        <dbReference type="Proteomes" id="UP000184363"/>
    </source>
</evidence>
<accession>A0A1M6QA34</accession>
<dbReference type="RefSeq" id="WP_073455732.1">
    <property type="nucleotide sequence ID" value="NZ_CALGVN010000032.1"/>
</dbReference>
<dbReference type="SMART" id="SM00347">
    <property type="entry name" value="HTH_MARR"/>
    <property type="match status" value="1"/>
</dbReference>
<dbReference type="Pfam" id="PF12802">
    <property type="entry name" value="MarR_2"/>
    <property type="match status" value="1"/>
</dbReference>
<protein>
    <submittedName>
        <fullName evidence="2">Transcriptional regulator, MarR family</fullName>
    </submittedName>
</protein>
<evidence type="ECO:0000259" key="1">
    <source>
        <dbReference type="PROSITE" id="PS50995"/>
    </source>
</evidence>
<name>A0A1M6QA34_PSETH</name>
<dbReference type="InterPro" id="IPR000835">
    <property type="entry name" value="HTH_MarR-typ"/>
</dbReference>
<gene>
    <name evidence="2" type="ORF">SAMN05443637_103196</name>
</gene>
<keyword evidence="3" id="KW-1185">Reference proteome</keyword>
<dbReference type="SUPFAM" id="SSF46785">
    <property type="entry name" value="Winged helix' DNA-binding domain"/>
    <property type="match status" value="1"/>
</dbReference>
<dbReference type="PANTHER" id="PTHR33164:SF43">
    <property type="entry name" value="HTH-TYPE TRANSCRIPTIONAL REPRESSOR YETL"/>
    <property type="match status" value="1"/>
</dbReference>
<dbReference type="PRINTS" id="PR00598">
    <property type="entry name" value="HTHMARR"/>
</dbReference>
<dbReference type="PANTHER" id="PTHR33164">
    <property type="entry name" value="TRANSCRIPTIONAL REGULATOR, MARR FAMILY"/>
    <property type="match status" value="1"/>
</dbReference>
<organism evidence="2 3">
    <name type="scientific">Pseudonocardia thermophila</name>
    <dbReference type="NCBI Taxonomy" id="1848"/>
    <lineage>
        <taxon>Bacteria</taxon>
        <taxon>Bacillati</taxon>
        <taxon>Actinomycetota</taxon>
        <taxon>Actinomycetes</taxon>
        <taxon>Pseudonocardiales</taxon>
        <taxon>Pseudonocardiaceae</taxon>
        <taxon>Pseudonocardia</taxon>
    </lineage>
</organism>
<dbReference type="InterPro" id="IPR036388">
    <property type="entry name" value="WH-like_DNA-bd_sf"/>
</dbReference>
<dbReference type="GO" id="GO:0003700">
    <property type="term" value="F:DNA-binding transcription factor activity"/>
    <property type="evidence" value="ECO:0007669"/>
    <property type="project" value="InterPro"/>
</dbReference>
<dbReference type="PROSITE" id="PS50995">
    <property type="entry name" value="HTH_MARR_2"/>
    <property type="match status" value="1"/>
</dbReference>
<proteinExistence type="predicted"/>